<proteinExistence type="predicted"/>
<dbReference type="RefSeq" id="WP_019598765.1">
    <property type="nucleotide sequence ID" value="NZ_FNQC01000011.1"/>
</dbReference>
<dbReference type="PANTHER" id="PTHR37813:SF1">
    <property type="entry name" value="FELS-2 PROPHAGE PROTEIN"/>
    <property type="match status" value="1"/>
</dbReference>
<dbReference type="Pfam" id="PF09718">
    <property type="entry name" value="Tape_meas_lam_C"/>
    <property type="match status" value="1"/>
</dbReference>
<organism evidence="5 6">
    <name type="scientific">Rhodonellum ikkaensis</name>
    <dbReference type="NCBI Taxonomy" id="336829"/>
    <lineage>
        <taxon>Bacteria</taxon>
        <taxon>Pseudomonadati</taxon>
        <taxon>Bacteroidota</taxon>
        <taxon>Cytophagia</taxon>
        <taxon>Cytophagales</taxon>
        <taxon>Cytophagaceae</taxon>
        <taxon>Rhodonellum</taxon>
    </lineage>
</organism>
<evidence type="ECO:0000313" key="6">
    <source>
        <dbReference type="Proteomes" id="UP000199663"/>
    </source>
</evidence>
<evidence type="ECO:0000259" key="4">
    <source>
        <dbReference type="Pfam" id="PF10145"/>
    </source>
</evidence>
<accession>A0A1H3SF30</accession>
<feature type="transmembrane region" description="Helical" evidence="2">
    <location>
        <begin position="413"/>
        <end position="443"/>
    </location>
</feature>
<reference evidence="5 6" key="1">
    <citation type="submission" date="2016-10" db="EMBL/GenBank/DDBJ databases">
        <authorList>
            <person name="Varghese N."/>
            <person name="Submissions S."/>
        </authorList>
    </citation>
    <scope>NUCLEOTIDE SEQUENCE [LARGE SCALE GENOMIC DNA]</scope>
    <source>
        <strain evidence="5 6">DSM 17997</strain>
    </source>
</reference>
<keyword evidence="2" id="KW-0472">Membrane</keyword>
<protein>
    <submittedName>
        <fullName evidence="5">Phage tail tape measure protein, lambda family/phage tail tape measure protein, TP901 family, core region</fullName>
    </submittedName>
</protein>
<keyword evidence="1" id="KW-1188">Viral release from host cell</keyword>
<dbReference type="InterPro" id="IPR010090">
    <property type="entry name" value="Phage_tape_meas"/>
</dbReference>
<dbReference type="Pfam" id="PF10145">
    <property type="entry name" value="PhageMin_Tail"/>
    <property type="match status" value="1"/>
</dbReference>
<dbReference type="PANTHER" id="PTHR37813">
    <property type="entry name" value="FELS-2 PROPHAGE PROTEIN"/>
    <property type="match status" value="1"/>
</dbReference>
<dbReference type="Proteomes" id="UP000199663">
    <property type="component" value="Unassembled WGS sequence"/>
</dbReference>
<evidence type="ECO:0000259" key="3">
    <source>
        <dbReference type="Pfam" id="PF09718"/>
    </source>
</evidence>
<dbReference type="EMBL" id="FNQC01000011">
    <property type="protein sequence ID" value="SDZ35719.1"/>
    <property type="molecule type" value="Genomic_DNA"/>
</dbReference>
<comment type="caution">
    <text evidence="5">The sequence shown here is derived from an EMBL/GenBank/DDBJ whole genome shotgun (WGS) entry which is preliminary data.</text>
</comment>
<evidence type="ECO:0000313" key="5">
    <source>
        <dbReference type="EMBL" id="SDZ35719.1"/>
    </source>
</evidence>
<feature type="transmembrane region" description="Helical" evidence="2">
    <location>
        <begin position="744"/>
        <end position="766"/>
    </location>
</feature>
<gene>
    <name evidence="5" type="ORF">SAMN05444412_11159</name>
</gene>
<keyword evidence="6" id="KW-1185">Reference proteome</keyword>
<dbReference type="NCBIfam" id="TIGR01760">
    <property type="entry name" value="tape_meas_TP901"/>
    <property type="match status" value="1"/>
</dbReference>
<feature type="transmembrane region" description="Helical" evidence="2">
    <location>
        <begin position="379"/>
        <end position="401"/>
    </location>
</feature>
<keyword evidence="2" id="KW-1133">Transmembrane helix</keyword>
<evidence type="ECO:0000256" key="2">
    <source>
        <dbReference type="SAM" id="Phobius"/>
    </source>
</evidence>
<keyword evidence="2" id="KW-0812">Transmembrane</keyword>
<name>A0A1H3SF30_9BACT</name>
<evidence type="ECO:0000256" key="1">
    <source>
        <dbReference type="ARBA" id="ARBA00022612"/>
    </source>
</evidence>
<feature type="domain" description="Phage tail tape measure protein" evidence="4">
    <location>
        <begin position="94"/>
        <end position="279"/>
    </location>
</feature>
<sequence length="865" mass="91414">MSNTGKINILVGGSADQFFSVIGGVQKKLNSFTKNLDEISKNISTKVSLPLALLGGVALNSFSIVDKGLREVNSLMGLTGTEAEKSFDAFAAGAKEVSKEIGLLQSDVVPALYDSISAGVPTDNVFEFLKVAGKASIGGVTSIKSAVDGLTTTINAFGLEFSGANEVADSMFAAVQGGKTTFEELSKSLFNVAPAAAASKISFKEINAGIATLTASGVPTSVATTQIRAGITGLQRPSKELDKIFQKLGYSNAQMALEAKGLGFALDAVRTASNGNNGQLQLLLGSVEAVAAANIIAGTGAGKFADEMDRQTNSAGAAARAADEVNKSFSRQMEMTKVFLNNILLTIGEQLAPIVASFNKVLQSVLLSFDNINPSVLKFATVIGVVLAVVPPLIVGFGQLLKIVSSSIAAFKVLIPILSGISLPVLAMAAAVAGAVALIIYYWDDIKKYFTSGNGTAFISALGELWDTILSKISTVVKLFTDSSKELWTKYGKGISDIVGSLVNIISTSFNNILNIVTVAIKGITAYIDIFAKVIKGDFKGAFTILKNYVIDVFKTITSSILNSFKAILGVAGTVAEKLGFDTISTGINNAINSLDKFNKKLETTKSNSSNTDDNNIVESILPANNSRTPKVSTSNIAGTIKKMIEPLKMFREEFDLTTSFAGEKINEMGKKLVEASVKSHETVKSIGWSFEEYMEYFYEFQNGTFVALSGVMVLGDAMTNMFTDLLTTGKASFKGILQSIGQFIAKMIAAVAVAFILSTLIGGIFGGTSAIAGTMNFADLAKQFSGGMLNFKGKAEGGSVNMGGAYMVGERGREMFVPSENGQIIKHSDLNNIGKSNNITLDGQFKILGNDLVYLVNKENNKRK</sequence>
<feature type="domain" description="Bacteriophage tail tape measure C-terminal" evidence="3">
    <location>
        <begin position="717"/>
        <end position="757"/>
    </location>
</feature>
<dbReference type="InterPro" id="IPR006431">
    <property type="entry name" value="Phage_tape_meas_C"/>
</dbReference>